<dbReference type="SUPFAM" id="SSF143744">
    <property type="entry name" value="GlcG-like"/>
    <property type="match status" value="1"/>
</dbReference>
<comment type="caution">
    <text evidence="1">The sequence shown here is derived from an EMBL/GenBank/DDBJ whole genome shotgun (WGS) entry which is preliminary data.</text>
</comment>
<dbReference type="PANTHER" id="PTHR34309:SF10">
    <property type="entry name" value="SLR1406 PROTEIN"/>
    <property type="match status" value="1"/>
</dbReference>
<dbReference type="PANTHER" id="PTHR34309">
    <property type="entry name" value="SLR1406 PROTEIN"/>
    <property type="match status" value="1"/>
</dbReference>
<reference evidence="1 2" key="1">
    <citation type="submission" date="2019-07" db="EMBL/GenBank/DDBJ databases">
        <title>Genomic Encyclopedia of Archaeal and Bacterial Type Strains, Phase II (KMG-II): from individual species to whole genera.</title>
        <authorList>
            <person name="Goeker M."/>
        </authorList>
    </citation>
    <scope>NUCLEOTIDE SEQUENCE [LARGE SCALE GENOMIC DNA]</scope>
    <source>
        <strain evidence="1 2">ATCC BAA-252</strain>
    </source>
</reference>
<dbReference type="InterPro" id="IPR038084">
    <property type="entry name" value="PduO/GlcC-like_sf"/>
</dbReference>
<evidence type="ECO:0000313" key="1">
    <source>
        <dbReference type="EMBL" id="TWI82699.1"/>
    </source>
</evidence>
<dbReference type="OrthoDB" id="9815788at2"/>
<dbReference type="Proteomes" id="UP000320593">
    <property type="component" value="Unassembled WGS sequence"/>
</dbReference>
<keyword evidence="2" id="KW-1185">Reference proteome</keyword>
<protein>
    <submittedName>
        <fullName evidence="1">Uncharacterized protein GlcG (DUF336 family)</fullName>
    </submittedName>
</protein>
<dbReference type="RefSeq" id="WP_145345330.1">
    <property type="nucleotide sequence ID" value="NZ_SMLY01000078.1"/>
</dbReference>
<accession>A0A562SN35</accession>
<dbReference type="InterPro" id="IPR005624">
    <property type="entry name" value="PduO/GlcC-like"/>
</dbReference>
<name>A0A562SN35_9HYPH</name>
<dbReference type="InterPro" id="IPR052517">
    <property type="entry name" value="GlcG_carb_metab_protein"/>
</dbReference>
<gene>
    <name evidence="1" type="ORF">JM93_03213</name>
</gene>
<organism evidence="1 2">
    <name type="scientific">Roseibium hamelinense</name>
    <dbReference type="NCBI Taxonomy" id="150831"/>
    <lineage>
        <taxon>Bacteria</taxon>
        <taxon>Pseudomonadati</taxon>
        <taxon>Pseudomonadota</taxon>
        <taxon>Alphaproteobacteria</taxon>
        <taxon>Hyphomicrobiales</taxon>
        <taxon>Stappiaceae</taxon>
        <taxon>Roseibium</taxon>
    </lineage>
</organism>
<proteinExistence type="predicted"/>
<dbReference type="Pfam" id="PF03928">
    <property type="entry name" value="HbpS-like"/>
    <property type="match status" value="1"/>
</dbReference>
<dbReference type="AlphaFoldDB" id="A0A562SN35"/>
<dbReference type="EMBL" id="VLLF01000008">
    <property type="protein sequence ID" value="TWI82699.1"/>
    <property type="molecule type" value="Genomic_DNA"/>
</dbReference>
<evidence type="ECO:0000313" key="2">
    <source>
        <dbReference type="Proteomes" id="UP000320593"/>
    </source>
</evidence>
<dbReference type="Gene3D" id="3.30.450.150">
    <property type="entry name" value="Haem-degrading domain"/>
    <property type="match status" value="1"/>
</dbReference>
<sequence>MRKLSLSTAQKIISAAFEKAAELGLKPLTVVVLDDGGHAVSMARQDGSSILRPQIANGKAYGALAVGTGTRWLNANAETRPHFVQALNGAAGGAIVPVPGGVLVKSPDGAVLGAVGVTGDTSDNDEAAALAGIEAVQLVADCG</sequence>